<dbReference type="AlphaFoldDB" id="A0A2J7ZKN3"/>
<feature type="compositionally biased region" description="Polar residues" evidence="1">
    <location>
        <begin position="54"/>
        <end position="78"/>
    </location>
</feature>
<name>A0A2J7ZKN3_9CHLO</name>
<reference evidence="2 3" key="1">
    <citation type="journal article" date="2017" name="Mol. Biol. Evol.">
        <title>The 4-celled Tetrabaena socialis nuclear genome reveals the essential components for genetic control of cell number at the origin of multicellularity in the volvocine lineage.</title>
        <authorList>
            <person name="Featherston J."/>
            <person name="Arakaki Y."/>
            <person name="Hanschen E.R."/>
            <person name="Ferris P.J."/>
            <person name="Michod R.E."/>
            <person name="Olson B.J.S.C."/>
            <person name="Nozaki H."/>
            <person name="Durand P.M."/>
        </authorList>
    </citation>
    <scope>NUCLEOTIDE SEQUENCE [LARGE SCALE GENOMIC DNA]</scope>
    <source>
        <strain evidence="2 3">NIES-571</strain>
    </source>
</reference>
<organism evidence="2 3">
    <name type="scientific">Tetrabaena socialis</name>
    <dbReference type="NCBI Taxonomy" id="47790"/>
    <lineage>
        <taxon>Eukaryota</taxon>
        <taxon>Viridiplantae</taxon>
        <taxon>Chlorophyta</taxon>
        <taxon>core chlorophytes</taxon>
        <taxon>Chlorophyceae</taxon>
        <taxon>CS clade</taxon>
        <taxon>Chlamydomonadales</taxon>
        <taxon>Tetrabaenaceae</taxon>
        <taxon>Tetrabaena</taxon>
    </lineage>
</organism>
<sequence length="112" mass="11588">MIRQLATGRPCRNAGAAMARPLARGGRCRTLRVVTSAAAPAATTNAGPTTDAASQLSQASKPDGNNSMKSNPGTSNNVVPKPKGSWTPPYASLIEASKKPLPTESVRTNIDM</sequence>
<evidence type="ECO:0000313" key="3">
    <source>
        <dbReference type="Proteomes" id="UP000236333"/>
    </source>
</evidence>
<accession>A0A2J7ZKN3</accession>
<gene>
    <name evidence="2" type="ORF">TSOC_013345</name>
</gene>
<dbReference type="OrthoDB" id="548274at2759"/>
<evidence type="ECO:0000256" key="1">
    <source>
        <dbReference type="SAM" id="MobiDB-lite"/>
    </source>
</evidence>
<comment type="caution">
    <text evidence="2">The sequence shown here is derived from an EMBL/GenBank/DDBJ whole genome shotgun (WGS) entry which is preliminary data.</text>
</comment>
<dbReference type="EMBL" id="PGGS01001160">
    <property type="protein sequence ID" value="PNH00811.1"/>
    <property type="molecule type" value="Genomic_DNA"/>
</dbReference>
<feature type="compositionally biased region" description="Low complexity" evidence="1">
    <location>
        <begin position="37"/>
        <end position="53"/>
    </location>
</feature>
<feature type="region of interest" description="Disordered" evidence="1">
    <location>
        <begin position="37"/>
        <end position="112"/>
    </location>
</feature>
<dbReference type="Proteomes" id="UP000236333">
    <property type="component" value="Unassembled WGS sequence"/>
</dbReference>
<keyword evidence="3" id="KW-1185">Reference proteome</keyword>
<proteinExistence type="predicted"/>
<protein>
    <submittedName>
        <fullName evidence="2">Uncharacterized protein</fullName>
    </submittedName>
</protein>
<evidence type="ECO:0000313" key="2">
    <source>
        <dbReference type="EMBL" id="PNH00811.1"/>
    </source>
</evidence>